<dbReference type="AlphaFoldDB" id="A0A2H3SI51"/>
<evidence type="ECO:0000313" key="3">
    <source>
        <dbReference type="Proteomes" id="UP000219369"/>
    </source>
</evidence>
<protein>
    <submittedName>
        <fullName evidence="2">Uncharacterized protein</fullName>
    </submittedName>
</protein>
<feature type="region of interest" description="Disordered" evidence="1">
    <location>
        <begin position="29"/>
        <end position="88"/>
    </location>
</feature>
<evidence type="ECO:0000313" key="2">
    <source>
        <dbReference type="EMBL" id="SCO75791.1"/>
    </source>
</evidence>
<name>A0A2H3SI51_FUSOX</name>
<reference evidence="3" key="1">
    <citation type="submission" date="2016-09" db="EMBL/GenBank/DDBJ databases">
        <authorList>
            <person name="Guldener U."/>
        </authorList>
    </citation>
    <scope>NUCLEOTIDE SEQUENCE [LARGE SCALE GENOMIC DNA]</scope>
    <source>
        <strain evidence="3">V64-1</strain>
    </source>
</reference>
<sequence>MLFGRMAFGLYQASSDIWQYGKDSSALIQRDDHISDSSDSDDDRPRGEDWHDDCEIPSDPENPDTDEDFDESIDEDVDSEEDEEAENDYISDCKGADFFLPTGYWLRLSEALFQLSMMFWTY</sequence>
<gene>
    <name evidence="2" type="ORF">FRV6_00003</name>
</gene>
<organism evidence="2 3">
    <name type="scientific">Fusarium oxysporum</name>
    <name type="common">Fusarium vascular wilt</name>
    <dbReference type="NCBI Taxonomy" id="5507"/>
    <lineage>
        <taxon>Eukaryota</taxon>
        <taxon>Fungi</taxon>
        <taxon>Dikarya</taxon>
        <taxon>Ascomycota</taxon>
        <taxon>Pezizomycotina</taxon>
        <taxon>Sordariomycetes</taxon>
        <taxon>Hypocreomycetidae</taxon>
        <taxon>Hypocreales</taxon>
        <taxon>Nectriaceae</taxon>
        <taxon>Fusarium</taxon>
        <taxon>Fusarium oxysporum species complex</taxon>
    </lineage>
</organism>
<dbReference type="EMBL" id="FMJY01000001">
    <property type="protein sequence ID" value="SCO75791.1"/>
    <property type="molecule type" value="Genomic_DNA"/>
</dbReference>
<accession>A0A2H3SI51</accession>
<feature type="compositionally biased region" description="Acidic residues" evidence="1">
    <location>
        <begin position="50"/>
        <end position="88"/>
    </location>
</feature>
<proteinExistence type="predicted"/>
<dbReference type="Proteomes" id="UP000219369">
    <property type="component" value="Unassembled WGS sequence"/>
</dbReference>
<evidence type="ECO:0000256" key="1">
    <source>
        <dbReference type="SAM" id="MobiDB-lite"/>
    </source>
</evidence>